<dbReference type="OMA" id="FELHNAI"/>
<dbReference type="GO" id="GO:0003723">
    <property type="term" value="F:RNA binding"/>
    <property type="evidence" value="ECO:0007669"/>
    <property type="project" value="UniProtKB-KW"/>
</dbReference>
<dbReference type="InterPro" id="IPR036249">
    <property type="entry name" value="Thioredoxin-like_sf"/>
</dbReference>
<dbReference type="InterPro" id="IPR009068">
    <property type="entry name" value="uS15_NS1_RNA-bd_sf"/>
</dbReference>
<evidence type="ECO:0000256" key="15">
    <source>
        <dbReference type="SAM" id="MobiDB-lite"/>
    </source>
</evidence>
<evidence type="ECO:0000256" key="9">
    <source>
        <dbReference type="ARBA" id="ARBA00022884"/>
    </source>
</evidence>
<evidence type="ECO:0000256" key="14">
    <source>
        <dbReference type="RuleBase" id="RU363039"/>
    </source>
</evidence>
<comment type="subcellular location">
    <subcellularLocation>
        <location evidence="1">Cytoplasm</location>
    </subcellularLocation>
</comment>
<dbReference type="PROSITE" id="PS00178">
    <property type="entry name" value="AA_TRNA_LIGASE_I"/>
    <property type="match status" value="1"/>
</dbReference>
<keyword evidence="9" id="KW-0694">RNA-binding</keyword>
<keyword evidence="8 14" id="KW-0067">ATP-binding</keyword>
<feature type="domain" description="WHEP-TRS" evidence="16">
    <location>
        <begin position="837"/>
        <end position="893"/>
    </location>
</feature>
<dbReference type="CDD" id="cd00939">
    <property type="entry name" value="MetRS_RNA"/>
    <property type="match status" value="2"/>
</dbReference>
<dbReference type="InterPro" id="IPR001412">
    <property type="entry name" value="aa-tRNA-synth_I_CS"/>
</dbReference>
<dbReference type="EC" id="6.1.1.10" evidence="3"/>
<dbReference type="CDD" id="cd07957">
    <property type="entry name" value="Anticodon_Ia_Met"/>
    <property type="match status" value="1"/>
</dbReference>
<protein>
    <recommendedName>
        <fullName evidence="4">Methionine--tRNA ligase, cytoplasmic</fullName>
        <ecNumber evidence="3">6.1.1.10</ecNumber>
    </recommendedName>
    <alternativeName>
        <fullName evidence="12">Methionyl-tRNA synthetase</fullName>
    </alternativeName>
</protein>
<evidence type="ECO:0000256" key="6">
    <source>
        <dbReference type="ARBA" id="ARBA00022598"/>
    </source>
</evidence>
<dbReference type="InterPro" id="IPR014729">
    <property type="entry name" value="Rossmann-like_a/b/a_fold"/>
</dbReference>
<evidence type="ECO:0000256" key="4">
    <source>
        <dbReference type="ARBA" id="ARBA00018335"/>
    </source>
</evidence>
<dbReference type="PRINTS" id="PR01041">
    <property type="entry name" value="TRNASYNTHMET"/>
</dbReference>
<dbReference type="SUPFAM" id="SSF57770">
    <property type="entry name" value="Methionyl-tRNA synthetase (MetRS), Zn-domain"/>
    <property type="match status" value="1"/>
</dbReference>
<dbReference type="KEGG" id="clec:106672524"/>
<dbReference type="EnsemblMetazoa" id="XM_014404044.2">
    <property type="protein sequence ID" value="XP_014259530.1"/>
    <property type="gene ID" value="LOC106672524"/>
</dbReference>
<dbReference type="Pfam" id="PF19303">
    <property type="entry name" value="Anticodon_3"/>
    <property type="match status" value="1"/>
</dbReference>
<evidence type="ECO:0000256" key="12">
    <source>
        <dbReference type="ARBA" id="ARBA00030904"/>
    </source>
</evidence>
<dbReference type="SUPFAM" id="SSF52833">
    <property type="entry name" value="Thioredoxin-like"/>
    <property type="match status" value="1"/>
</dbReference>
<dbReference type="GeneID" id="106672524"/>
<evidence type="ECO:0000256" key="10">
    <source>
        <dbReference type="ARBA" id="ARBA00022917"/>
    </source>
</evidence>
<dbReference type="RefSeq" id="XP_014259530.1">
    <property type="nucleotide sequence ID" value="XM_014404044.2"/>
</dbReference>
<dbReference type="InterPro" id="IPR036282">
    <property type="entry name" value="Glutathione-S-Trfase_C_sf"/>
</dbReference>
<dbReference type="PANTHER" id="PTHR45765:SF1">
    <property type="entry name" value="METHIONINE--TRNA LIGASE, CYTOPLASMIC"/>
    <property type="match status" value="1"/>
</dbReference>
<dbReference type="SUPFAM" id="SSF47616">
    <property type="entry name" value="GST C-terminal domain-like"/>
    <property type="match status" value="1"/>
</dbReference>
<dbReference type="CDD" id="cd00814">
    <property type="entry name" value="MetRS_core"/>
    <property type="match status" value="1"/>
</dbReference>
<dbReference type="PANTHER" id="PTHR45765">
    <property type="entry name" value="METHIONINE--TRNA LIGASE"/>
    <property type="match status" value="1"/>
</dbReference>
<dbReference type="InterPro" id="IPR041872">
    <property type="entry name" value="Anticodon_Met"/>
</dbReference>
<dbReference type="GO" id="GO:0005524">
    <property type="term" value="F:ATP binding"/>
    <property type="evidence" value="ECO:0007669"/>
    <property type="project" value="UniProtKB-KW"/>
</dbReference>
<dbReference type="SUPFAM" id="SSF47060">
    <property type="entry name" value="S15/NS1 RNA-binding domain"/>
    <property type="match status" value="2"/>
</dbReference>
<dbReference type="InterPro" id="IPR041598">
    <property type="entry name" value="MARS_N"/>
</dbReference>
<dbReference type="Pfam" id="PF09334">
    <property type="entry name" value="tRNA-synt_1g"/>
    <property type="match status" value="1"/>
</dbReference>
<dbReference type="Proteomes" id="UP000494040">
    <property type="component" value="Unassembled WGS sequence"/>
</dbReference>
<dbReference type="Pfam" id="PF00458">
    <property type="entry name" value="WHEP-TRS"/>
    <property type="match status" value="2"/>
</dbReference>
<reference evidence="17" key="1">
    <citation type="submission" date="2022-01" db="UniProtKB">
        <authorList>
            <consortium name="EnsemblMetazoa"/>
        </authorList>
    </citation>
    <scope>IDENTIFICATION</scope>
</reference>
<dbReference type="GO" id="GO:0017101">
    <property type="term" value="C:aminoacyl-tRNA synthetase multienzyme complex"/>
    <property type="evidence" value="ECO:0007669"/>
    <property type="project" value="TreeGrafter"/>
</dbReference>
<dbReference type="Pfam" id="PF18485">
    <property type="entry name" value="GST_N_5"/>
    <property type="match status" value="1"/>
</dbReference>
<evidence type="ECO:0000256" key="1">
    <source>
        <dbReference type="ARBA" id="ARBA00004496"/>
    </source>
</evidence>
<dbReference type="InterPro" id="IPR014758">
    <property type="entry name" value="Met-tRNA_synth"/>
</dbReference>
<evidence type="ECO:0000256" key="3">
    <source>
        <dbReference type="ARBA" id="ARBA00012838"/>
    </source>
</evidence>
<dbReference type="GO" id="GO:0006431">
    <property type="term" value="P:methionyl-tRNA aminoacylation"/>
    <property type="evidence" value="ECO:0007669"/>
    <property type="project" value="InterPro"/>
</dbReference>
<sequence length="986" mass="111332">MKLYSNPGNPHALKILACANLAGQEVEVELVPITDKRFQCPKKLPVLELPSGYSIFSSNVACSYLFRPPKKLEVATTEWLTWDTVKLQPLIPFIGTKTEPTDKIEFVLTELNNTLNIKQYLVSDQLTSADICVCFTLYPLLFDEKLGKQFLLNRQNILKWSKHVLTLDQVKSASKKFEVKSGEEALLSVTNSSWFPSPTSENIVLPDFDSDQEHEQEVVLSQNHILQATKSWESGLDTRSNLVLPSQPVLPVKDKKNVLITSALPYVNNVPHLGNIIGCVLSADVFARYSRFRGHNTFFVCGTDEYGTATETKALEEGLTPQQICDKYFEIHDNVYKWFNISFDYFGRTTTAEQKEVVHEMFKSCYNNGYTSTSSVDQLLCENCNRYLADRFVEGICPDCKYEDARGDQCDGCGHLINAVELIDPKCKLCKNTPVIKQSKQIFIELPKVEEKLKKWVAETSKGWSHNARVITEAWLKGGLKPRCITRDLKWGVPVPLEGFEQKVFYVWFDAPIGYMSMTKRYTDKWLKWWQPSSTEKVVLYQFMAKDNVPFHSIMFPATLMASNGNYTIVNHLMATEYLNYENGKFSKSRGIGVFGNDAKDTGIPSDIFRFYLLYIRPESQDTNFSWADLALKNNTELLNNLGNFIMRTLSFVDKCYNSIIPLIKLKTEEQELLGNISLELNSYVRSMDKSKFRDGIKYILNISRHGNQYMQNTKPWVLIKGSESDKEKSATAVALLSNVVCLIASLLQPFMPETVQTIATQVNLPVEMFTITDTFYPYLKTGHVIGKVSPLFQKIEQDFMENLKAKYAGKQNSPSPTFVTVPSVVVDSTVMDRAKAVASLEEAVAKQGDLVRSMKAAGKSKDELKPMINTLLDLKKQLAALKENVGQDKMGSQVTNESDRVTEPAKINDVATLEELIAKQGDLVRAMKAASKSKEEVKPQIDKLLDLKKQLALLKGEPEESKKLKNGPVAKTQQSISGKKKNKKK</sequence>
<proteinExistence type="inferred from homology"/>
<dbReference type="Gene3D" id="1.20.1050.10">
    <property type="match status" value="1"/>
</dbReference>
<dbReference type="SUPFAM" id="SSF47323">
    <property type="entry name" value="Anticodon-binding domain of a subclass of class I aminoacyl-tRNA synthetases"/>
    <property type="match status" value="1"/>
</dbReference>
<evidence type="ECO:0000259" key="16">
    <source>
        <dbReference type="PROSITE" id="PS51185"/>
    </source>
</evidence>
<dbReference type="CTD" id="37177"/>
<organism evidence="17 18">
    <name type="scientific">Cimex lectularius</name>
    <name type="common">Bed bug</name>
    <name type="synonym">Acanthia lectularia</name>
    <dbReference type="NCBI Taxonomy" id="79782"/>
    <lineage>
        <taxon>Eukaryota</taxon>
        <taxon>Metazoa</taxon>
        <taxon>Ecdysozoa</taxon>
        <taxon>Arthropoda</taxon>
        <taxon>Hexapoda</taxon>
        <taxon>Insecta</taxon>
        <taxon>Pterygota</taxon>
        <taxon>Neoptera</taxon>
        <taxon>Paraneoptera</taxon>
        <taxon>Hemiptera</taxon>
        <taxon>Heteroptera</taxon>
        <taxon>Panheteroptera</taxon>
        <taxon>Cimicomorpha</taxon>
        <taxon>Cimicidae</taxon>
        <taxon>Cimex</taxon>
    </lineage>
</organism>
<dbReference type="Gene3D" id="1.10.287.10">
    <property type="entry name" value="S15/NS1, RNA-binding"/>
    <property type="match status" value="2"/>
</dbReference>
<dbReference type="InterPro" id="IPR015413">
    <property type="entry name" value="Methionyl/Leucyl_tRNA_Synth"/>
</dbReference>
<evidence type="ECO:0000313" key="18">
    <source>
        <dbReference type="Proteomes" id="UP000494040"/>
    </source>
</evidence>
<evidence type="ECO:0000256" key="8">
    <source>
        <dbReference type="ARBA" id="ARBA00022840"/>
    </source>
</evidence>
<keyword evidence="18" id="KW-1185">Reference proteome</keyword>
<dbReference type="InterPro" id="IPR033911">
    <property type="entry name" value="MetRS_core"/>
</dbReference>
<comment type="catalytic activity">
    <reaction evidence="13">
        <text>tRNA(Met) + L-methionine + ATP = L-methionyl-tRNA(Met) + AMP + diphosphate</text>
        <dbReference type="Rhea" id="RHEA:13481"/>
        <dbReference type="Rhea" id="RHEA-COMP:9667"/>
        <dbReference type="Rhea" id="RHEA-COMP:9698"/>
        <dbReference type="ChEBI" id="CHEBI:30616"/>
        <dbReference type="ChEBI" id="CHEBI:33019"/>
        <dbReference type="ChEBI" id="CHEBI:57844"/>
        <dbReference type="ChEBI" id="CHEBI:78442"/>
        <dbReference type="ChEBI" id="CHEBI:78530"/>
        <dbReference type="ChEBI" id="CHEBI:456215"/>
        <dbReference type="EC" id="6.1.1.10"/>
    </reaction>
</comment>
<feature type="domain" description="WHEP-TRS" evidence="16">
    <location>
        <begin position="910"/>
        <end position="966"/>
    </location>
</feature>
<dbReference type="GO" id="GO:0005829">
    <property type="term" value="C:cytosol"/>
    <property type="evidence" value="ECO:0007669"/>
    <property type="project" value="TreeGrafter"/>
</dbReference>
<dbReference type="InterPro" id="IPR009080">
    <property type="entry name" value="tRNAsynth_Ia_anticodon-bd"/>
</dbReference>
<dbReference type="Gene3D" id="3.40.30.10">
    <property type="entry name" value="Glutaredoxin"/>
    <property type="match status" value="1"/>
</dbReference>
<evidence type="ECO:0000256" key="5">
    <source>
        <dbReference type="ARBA" id="ARBA00022490"/>
    </source>
</evidence>
<accession>A0A8I6TH77</accession>
<dbReference type="Gene3D" id="1.10.730.10">
    <property type="entry name" value="Isoleucyl-tRNA Synthetase, Domain 1"/>
    <property type="match status" value="1"/>
</dbReference>
<dbReference type="InterPro" id="IPR029038">
    <property type="entry name" value="MetRS_Zn"/>
</dbReference>
<dbReference type="SUPFAM" id="SSF52374">
    <property type="entry name" value="Nucleotidylyl transferase"/>
    <property type="match status" value="1"/>
</dbReference>
<dbReference type="GO" id="GO:0004825">
    <property type="term" value="F:methionine-tRNA ligase activity"/>
    <property type="evidence" value="ECO:0007669"/>
    <property type="project" value="UniProtKB-EC"/>
</dbReference>
<dbReference type="NCBIfam" id="TIGR00398">
    <property type="entry name" value="metG"/>
    <property type="match status" value="1"/>
</dbReference>
<keyword evidence="6 14" id="KW-0436">Ligase</keyword>
<keyword evidence="5" id="KW-0963">Cytoplasm</keyword>
<evidence type="ECO:0000256" key="11">
    <source>
        <dbReference type="ARBA" id="ARBA00023146"/>
    </source>
</evidence>
<dbReference type="HAMAP" id="MF_00098">
    <property type="entry name" value="Met_tRNA_synth_type1"/>
    <property type="match status" value="1"/>
</dbReference>
<evidence type="ECO:0000256" key="13">
    <source>
        <dbReference type="ARBA" id="ARBA00047364"/>
    </source>
</evidence>
<dbReference type="Gene3D" id="2.20.28.20">
    <property type="entry name" value="Methionyl-tRNA synthetase, Zn-domain"/>
    <property type="match status" value="1"/>
</dbReference>
<evidence type="ECO:0000313" key="17">
    <source>
        <dbReference type="EnsemblMetazoa" id="XP_014259530.1"/>
    </source>
</evidence>
<dbReference type="Gene3D" id="3.40.50.620">
    <property type="entry name" value="HUPs"/>
    <property type="match status" value="1"/>
</dbReference>
<dbReference type="InterPro" id="IPR000738">
    <property type="entry name" value="WHEP-TRS_dom"/>
</dbReference>
<dbReference type="NCBIfam" id="NF001100">
    <property type="entry name" value="PRK00133.1"/>
    <property type="match status" value="1"/>
</dbReference>
<dbReference type="FunFam" id="2.20.28.20:FF:000001">
    <property type="entry name" value="Methionine--tRNA ligase"/>
    <property type="match status" value="1"/>
</dbReference>
<name>A0A8I6TH77_CIMLE</name>
<evidence type="ECO:0000256" key="7">
    <source>
        <dbReference type="ARBA" id="ARBA00022741"/>
    </source>
</evidence>
<dbReference type="PROSITE" id="PS51185">
    <property type="entry name" value="WHEP_TRS_2"/>
    <property type="match status" value="2"/>
</dbReference>
<feature type="region of interest" description="Disordered" evidence="15">
    <location>
        <begin position="957"/>
        <end position="986"/>
    </location>
</feature>
<dbReference type="OrthoDB" id="5844513at2759"/>
<keyword evidence="10 14" id="KW-0648">Protein biosynthesis</keyword>
<keyword evidence="11 14" id="KW-0030">Aminoacyl-tRNA synthetase</keyword>
<keyword evidence="7 14" id="KW-0547">Nucleotide-binding</keyword>
<evidence type="ECO:0000256" key="2">
    <source>
        <dbReference type="ARBA" id="ARBA00005594"/>
    </source>
</evidence>
<comment type="similarity">
    <text evidence="2 14">Belongs to the class-I aminoacyl-tRNA synthetase family.</text>
</comment>
<dbReference type="SMART" id="SM00991">
    <property type="entry name" value="WHEP-TRS"/>
    <property type="match status" value="2"/>
</dbReference>
<dbReference type="AlphaFoldDB" id="A0A8I6TH77"/>
<dbReference type="InterPro" id="IPR023458">
    <property type="entry name" value="Met-tRNA_ligase_1"/>
</dbReference>